<dbReference type="Proteomes" id="UP000486847">
    <property type="component" value="Unassembled WGS sequence"/>
</dbReference>
<reference evidence="1 2" key="1">
    <citation type="submission" date="2019-10" db="EMBL/GenBank/DDBJ databases">
        <title>Comparative genomic analysis of antimicrobial resistant Escherichia coli of diverse origin.</title>
        <authorList>
            <person name="Ghatak S."/>
            <person name="Milton A.P."/>
            <person name="Rhetso K."/>
            <person name="Purkait D."/>
            <person name="Das S."/>
            <person name="Puro K.-U."/>
            <person name="Shakuntala I."/>
            <person name="Sen A."/>
            <person name="Sanjukta R."/>
            <person name="Priya G.B."/>
            <person name="Mawlong M."/>
            <person name="Lyngdoh V."/>
            <person name="Rynghang J."/>
            <person name="Mawphlang B.L."/>
        </authorList>
    </citation>
    <scope>NUCLEOTIDE SEQUENCE [LARGE SCALE GENOMIC DNA]</scope>
    <source>
        <strain evidence="1 2">SE161</strain>
    </source>
</reference>
<dbReference type="AlphaFoldDB" id="A0A6L6I2I0"/>
<name>A0A6L6I2I0_ECOLX</name>
<organism evidence="1 2">
    <name type="scientific">Escherichia coli</name>
    <dbReference type="NCBI Taxonomy" id="562"/>
    <lineage>
        <taxon>Bacteria</taxon>
        <taxon>Pseudomonadati</taxon>
        <taxon>Pseudomonadota</taxon>
        <taxon>Gammaproteobacteria</taxon>
        <taxon>Enterobacterales</taxon>
        <taxon>Enterobacteriaceae</taxon>
        <taxon>Escherichia</taxon>
    </lineage>
</organism>
<gene>
    <name evidence="1" type="ORF">F9B07_11400</name>
</gene>
<protein>
    <submittedName>
        <fullName evidence="1">Uncharacterized protein</fullName>
    </submittedName>
</protein>
<proteinExistence type="predicted"/>
<sequence>MIRFVTRNNCGFIKAPEIELSEQDDSQRASFRGFMTETPVTGAHRAKRFSQCNKKSLVGESARGLKV</sequence>
<comment type="caution">
    <text evidence="1">The sequence shown here is derived from an EMBL/GenBank/DDBJ whole genome shotgun (WGS) entry which is preliminary data.</text>
</comment>
<evidence type="ECO:0000313" key="2">
    <source>
        <dbReference type="Proteomes" id="UP000486847"/>
    </source>
</evidence>
<evidence type="ECO:0000313" key="1">
    <source>
        <dbReference type="EMBL" id="MTE89426.1"/>
    </source>
</evidence>
<accession>A0A6L6I2I0</accession>
<dbReference type="EMBL" id="WCEW01000011">
    <property type="protein sequence ID" value="MTE89426.1"/>
    <property type="molecule type" value="Genomic_DNA"/>
</dbReference>